<accession>A0A7X3MET6</accession>
<organism evidence="8 9">
    <name type="scientific">Sporofaciens musculi</name>
    <dbReference type="NCBI Taxonomy" id="2681861"/>
    <lineage>
        <taxon>Bacteria</taxon>
        <taxon>Bacillati</taxon>
        <taxon>Bacillota</taxon>
        <taxon>Clostridia</taxon>
        <taxon>Lachnospirales</taxon>
        <taxon>Lachnospiraceae</taxon>
        <taxon>Sporofaciens</taxon>
    </lineage>
</organism>
<evidence type="ECO:0000256" key="3">
    <source>
        <dbReference type="ARBA" id="ARBA00022475"/>
    </source>
</evidence>
<proteinExistence type="inferred from homology"/>
<feature type="transmembrane region" description="Helical" evidence="7">
    <location>
        <begin position="313"/>
        <end position="334"/>
    </location>
</feature>
<keyword evidence="9" id="KW-1185">Reference proteome</keyword>
<dbReference type="RefSeq" id="WP_159750429.1">
    <property type="nucleotide sequence ID" value="NZ_WUQX01000001.1"/>
</dbReference>
<evidence type="ECO:0000256" key="4">
    <source>
        <dbReference type="ARBA" id="ARBA00022692"/>
    </source>
</evidence>
<evidence type="ECO:0000256" key="2">
    <source>
        <dbReference type="ARBA" id="ARBA00007430"/>
    </source>
</evidence>
<feature type="transmembrane region" description="Helical" evidence="7">
    <location>
        <begin position="173"/>
        <end position="190"/>
    </location>
</feature>
<dbReference type="PANTHER" id="PTHR30250:SF10">
    <property type="entry name" value="LIPOPOLYSACCHARIDE BIOSYNTHESIS PROTEIN WZXC"/>
    <property type="match status" value="1"/>
</dbReference>
<feature type="transmembrane region" description="Helical" evidence="7">
    <location>
        <begin position="20"/>
        <end position="38"/>
    </location>
</feature>
<evidence type="ECO:0000256" key="1">
    <source>
        <dbReference type="ARBA" id="ARBA00004651"/>
    </source>
</evidence>
<comment type="caution">
    <text evidence="8">The sequence shown here is derived from an EMBL/GenBank/DDBJ whole genome shotgun (WGS) entry which is preliminary data.</text>
</comment>
<evidence type="ECO:0000313" key="8">
    <source>
        <dbReference type="EMBL" id="MXP75120.1"/>
    </source>
</evidence>
<name>A0A7X3MET6_9FIRM</name>
<keyword evidence="6 7" id="KW-0472">Membrane</keyword>
<feature type="transmembrane region" description="Helical" evidence="7">
    <location>
        <begin position="44"/>
        <end position="68"/>
    </location>
</feature>
<dbReference type="CDD" id="cd13127">
    <property type="entry name" value="MATE_tuaB_like"/>
    <property type="match status" value="1"/>
</dbReference>
<feature type="transmembrane region" description="Helical" evidence="7">
    <location>
        <begin position="418"/>
        <end position="437"/>
    </location>
</feature>
<keyword evidence="5 7" id="KW-1133">Transmembrane helix</keyword>
<dbReference type="PANTHER" id="PTHR30250">
    <property type="entry name" value="PST FAMILY PREDICTED COLANIC ACID TRANSPORTER"/>
    <property type="match status" value="1"/>
</dbReference>
<keyword evidence="3" id="KW-1003">Cell membrane</keyword>
<feature type="transmembrane region" description="Helical" evidence="7">
    <location>
        <begin position="355"/>
        <end position="380"/>
    </location>
</feature>
<dbReference type="Proteomes" id="UP000460412">
    <property type="component" value="Unassembled WGS sequence"/>
</dbReference>
<feature type="transmembrane region" description="Helical" evidence="7">
    <location>
        <begin position="80"/>
        <end position="105"/>
    </location>
</feature>
<dbReference type="EMBL" id="WUQX01000001">
    <property type="protein sequence ID" value="MXP75120.1"/>
    <property type="molecule type" value="Genomic_DNA"/>
</dbReference>
<sequence length="474" mass="53683">MSNSKVSLKKAVLINSSGKYIRILLAIVVNAILSRILSPEEFGIIAIITVFSTFFNTLSDMGFGAAIIQKKDLTQYDINHIYSFTVYISVILMMIFQVLSIPISFFYNDSVYIRLGFLLSLSLLFNTMNMVPNGMLNREKQFIKLAYRTILSYLIPSIIAILAAIIGLSFYSLVLQSILSSFILFIWNRVDYKLKFVIRIDLFSIKKVMNYSSYQFAFNVINYFSRNLDNLLTGKLLGNAELGYYNKAYTLMLYPVNNLTGVVSPVLHPVLADYQSQYELIYKKYMKVVCFLSALACFVTVFCWFNSYELVVLMYGSNWAESVICFEILSFAIFPQMLNSSAGAIFQVLGKTKLLFINGCINTAITVIAIIMGICLGGSIQCLSLGVAIAYILQFFCCYVMLIHAGFGFSFFDFLKAVLPDMVHMVVLFTAAYFWPFEIRNTLMAAGCKTIYLIAVYALLLVVSKRYKLLLDLF</sequence>
<feature type="transmembrane region" description="Helical" evidence="7">
    <location>
        <begin position="386"/>
        <end position="411"/>
    </location>
</feature>
<feature type="transmembrane region" description="Helical" evidence="7">
    <location>
        <begin position="111"/>
        <end position="129"/>
    </location>
</feature>
<reference evidence="8 9" key="1">
    <citation type="submission" date="2019-12" db="EMBL/GenBank/DDBJ databases">
        <title>Sporaefaciens musculi gen. nov., sp. nov., a novel bacterium isolated from the caecum of an obese mouse.</title>
        <authorList>
            <person name="Rasmussen T.S."/>
            <person name="Streidl T."/>
            <person name="Hitch T.C.A."/>
            <person name="Wortmann E."/>
            <person name="Deptula P."/>
            <person name="Hansen M."/>
            <person name="Nielsen D.S."/>
            <person name="Clavel T."/>
            <person name="Vogensen F.K."/>
        </authorList>
    </citation>
    <scope>NUCLEOTIDE SEQUENCE [LARGE SCALE GENOMIC DNA]</scope>
    <source>
        <strain evidence="8 9">WCA-9-b2</strain>
    </source>
</reference>
<feature type="transmembrane region" description="Helical" evidence="7">
    <location>
        <begin position="443"/>
        <end position="463"/>
    </location>
</feature>
<dbReference type="InterPro" id="IPR050833">
    <property type="entry name" value="Poly_Biosynth_Transport"/>
</dbReference>
<feature type="transmembrane region" description="Helical" evidence="7">
    <location>
        <begin position="288"/>
        <end position="307"/>
    </location>
</feature>
<evidence type="ECO:0000313" key="9">
    <source>
        <dbReference type="Proteomes" id="UP000460412"/>
    </source>
</evidence>
<protein>
    <submittedName>
        <fullName evidence="8">Oligosaccharide flippase family protein</fullName>
    </submittedName>
</protein>
<keyword evidence="4 7" id="KW-0812">Transmembrane</keyword>
<gene>
    <name evidence="8" type="ORF">GN277_06915</name>
</gene>
<dbReference type="Pfam" id="PF13440">
    <property type="entry name" value="Polysacc_synt_3"/>
    <property type="match status" value="1"/>
</dbReference>
<comment type="similarity">
    <text evidence="2">Belongs to the polysaccharide synthase family.</text>
</comment>
<dbReference type="AlphaFoldDB" id="A0A7X3MET6"/>
<comment type="subcellular location">
    <subcellularLocation>
        <location evidence="1">Cell membrane</location>
        <topology evidence="1">Multi-pass membrane protein</topology>
    </subcellularLocation>
</comment>
<evidence type="ECO:0000256" key="5">
    <source>
        <dbReference type="ARBA" id="ARBA00022989"/>
    </source>
</evidence>
<dbReference type="GO" id="GO:0005886">
    <property type="term" value="C:plasma membrane"/>
    <property type="evidence" value="ECO:0007669"/>
    <property type="project" value="UniProtKB-SubCell"/>
</dbReference>
<feature type="transmembrane region" description="Helical" evidence="7">
    <location>
        <begin position="150"/>
        <end position="167"/>
    </location>
</feature>
<evidence type="ECO:0000256" key="6">
    <source>
        <dbReference type="ARBA" id="ARBA00023136"/>
    </source>
</evidence>
<evidence type="ECO:0000256" key="7">
    <source>
        <dbReference type="SAM" id="Phobius"/>
    </source>
</evidence>